<dbReference type="EMBL" id="BA000001">
    <property type="protein sequence ID" value="BAA29839.1"/>
    <property type="molecule type" value="Genomic_DNA"/>
</dbReference>
<keyword evidence="2" id="KW-1185">Reference proteome</keyword>
<sequence length="116" mass="13448">MLMVFIRSYYFFNDVPFSFLELNPTSPKSGRLKDYLKATPVHKFEISRDLVIKINYICYIRSYVMFLLSGVNSNDFPSQHIQWYLRGGSLASIICRLPGKLDPLISIHLCIFFSGI</sequence>
<dbReference type="PIR" id="E71122">
    <property type="entry name" value="E71122"/>
</dbReference>
<evidence type="ECO:0000313" key="2">
    <source>
        <dbReference type="Proteomes" id="UP000000752"/>
    </source>
</evidence>
<reference evidence="1 2" key="1">
    <citation type="journal article" date="1998" name="DNA Res.">
        <title>Complete sequence and gene organization of the genome of a hyper-thermophilic archaebacterium, Pyrococcus horikoshii OT3.</title>
        <authorList>
            <person name="Kawarabayasi Y."/>
            <person name="Sawada M."/>
            <person name="Horikawa H."/>
            <person name="Haikawa Y."/>
            <person name="Hino Y."/>
            <person name="Yamamoto S."/>
            <person name="Sekine M."/>
            <person name="Baba S."/>
            <person name="Kosugi H."/>
            <person name="Hosoyama A."/>
            <person name="Nagai Y."/>
            <person name="Sakai M."/>
            <person name="Ogura K."/>
            <person name="Otuka R."/>
            <person name="Nakazawa H."/>
            <person name="Takamiya M."/>
            <person name="Ohfuku Y."/>
            <person name="Funahashi T."/>
            <person name="Tanaka T."/>
            <person name="Kudoh Y."/>
            <person name="Yamazaki J."/>
            <person name="Kushida N."/>
            <person name="Oguchi A."/>
            <person name="Aoki K."/>
            <person name="Nakamura Y."/>
            <person name="Robb T.F."/>
            <person name="Horikoshi K."/>
            <person name="Masuchi Y."/>
            <person name="Shizuya H."/>
            <person name="Kikuchi H."/>
        </authorList>
    </citation>
    <scope>NUCLEOTIDE SEQUENCE [LARGE SCALE GENOMIC DNA]</scope>
    <source>
        <strain evidence="2">ATCC 700860 / DSM 12428 / JCM 9974 / NBRC 100139 / OT-3</strain>
    </source>
</reference>
<dbReference type="KEGG" id="pho:PH0748"/>
<evidence type="ECO:0000313" key="1">
    <source>
        <dbReference type="EMBL" id="BAA29839.1"/>
    </source>
</evidence>
<dbReference type="AlphaFoldDB" id="O58513"/>
<organism evidence="1 2">
    <name type="scientific">Pyrococcus horikoshii (strain ATCC 700860 / DSM 12428 / JCM 9974 / NBRC 100139 / OT-3)</name>
    <dbReference type="NCBI Taxonomy" id="70601"/>
    <lineage>
        <taxon>Archaea</taxon>
        <taxon>Methanobacteriati</taxon>
        <taxon>Methanobacteriota</taxon>
        <taxon>Thermococci</taxon>
        <taxon>Thermococcales</taxon>
        <taxon>Thermococcaceae</taxon>
        <taxon>Pyrococcus</taxon>
    </lineage>
</organism>
<dbReference type="EnsemblBacteria" id="BAA29839">
    <property type="protein sequence ID" value="BAA29839"/>
    <property type="gene ID" value="BAA29839"/>
</dbReference>
<name>O58513_PYRHO</name>
<dbReference type="Proteomes" id="UP000000752">
    <property type="component" value="Chromosome"/>
</dbReference>
<gene>
    <name evidence="1" type="ordered locus">PH0748</name>
</gene>
<proteinExistence type="predicted"/>
<accession>O58513</accession>
<protein>
    <submittedName>
        <fullName evidence="1">Uncharacterized protein</fullName>
    </submittedName>
</protein>